<dbReference type="Proteomes" id="UP000070700">
    <property type="component" value="Unassembled WGS sequence"/>
</dbReference>
<organism evidence="1 2">
    <name type="scientific">Mollisia scopiformis</name>
    <name type="common">Conifer needle endophyte fungus</name>
    <name type="synonym">Phialocephala scopiformis</name>
    <dbReference type="NCBI Taxonomy" id="149040"/>
    <lineage>
        <taxon>Eukaryota</taxon>
        <taxon>Fungi</taxon>
        <taxon>Dikarya</taxon>
        <taxon>Ascomycota</taxon>
        <taxon>Pezizomycotina</taxon>
        <taxon>Leotiomycetes</taxon>
        <taxon>Helotiales</taxon>
        <taxon>Mollisiaceae</taxon>
        <taxon>Mollisia</taxon>
    </lineage>
</organism>
<accession>A0A194XXU7</accession>
<dbReference type="InParanoid" id="A0A194XXU7"/>
<keyword evidence="2" id="KW-1185">Reference proteome</keyword>
<dbReference type="AlphaFoldDB" id="A0A194XXU7"/>
<dbReference type="KEGG" id="psco:LY89DRAFT_26441"/>
<evidence type="ECO:0000313" key="2">
    <source>
        <dbReference type="Proteomes" id="UP000070700"/>
    </source>
</evidence>
<name>A0A194XXU7_MOLSC</name>
<reference evidence="1 2" key="1">
    <citation type="submission" date="2015-10" db="EMBL/GenBank/DDBJ databases">
        <title>Full genome of DAOMC 229536 Phialocephala scopiformis, a fungal endophyte of spruce producing the potent anti-insectan compound rugulosin.</title>
        <authorList>
            <consortium name="DOE Joint Genome Institute"/>
            <person name="Walker A.K."/>
            <person name="Frasz S.L."/>
            <person name="Seifert K.A."/>
            <person name="Miller J.D."/>
            <person name="Mondo S.J."/>
            <person name="Labutti K."/>
            <person name="Lipzen A."/>
            <person name="Dockter R."/>
            <person name="Kennedy M."/>
            <person name="Grigoriev I.V."/>
            <person name="Spatafora J.W."/>
        </authorList>
    </citation>
    <scope>NUCLEOTIDE SEQUENCE [LARGE SCALE GENOMIC DNA]</scope>
    <source>
        <strain evidence="1 2">CBS 120377</strain>
    </source>
</reference>
<dbReference type="RefSeq" id="XP_018079012.1">
    <property type="nucleotide sequence ID" value="XM_018206301.1"/>
</dbReference>
<proteinExistence type="predicted"/>
<dbReference type="GeneID" id="28816027"/>
<protein>
    <submittedName>
        <fullName evidence="1">Uncharacterized protein</fullName>
    </submittedName>
</protein>
<dbReference type="EMBL" id="KQ947404">
    <property type="protein sequence ID" value="KUJ24657.1"/>
    <property type="molecule type" value="Genomic_DNA"/>
</dbReference>
<evidence type="ECO:0000313" key="1">
    <source>
        <dbReference type="EMBL" id="KUJ24657.1"/>
    </source>
</evidence>
<gene>
    <name evidence="1" type="ORF">LY89DRAFT_26441</name>
</gene>
<sequence length="97" mass="11369">MYSLGCLTITELCQFESMIDRRNFQRAITGTEIPWEPYIEEFLRDSGWTWAPSPSLLHEFLMRIDLEGPVFYSSWYEGCHADWRPPPGSEAPAPRRQ</sequence>